<keyword evidence="3" id="KW-0808">Transferase</keyword>
<keyword evidence="4" id="KW-1185">Reference proteome</keyword>
<dbReference type="PANTHER" id="PTHR12526">
    <property type="entry name" value="GLYCOSYLTRANSFERASE"/>
    <property type="match status" value="1"/>
</dbReference>
<dbReference type="CDD" id="cd03801">
    <property type="entry name" value="GT4_PimA-like"/>
    <property type="match status" value="1"/>
</dbReference>
<organism evidence="3 4">
    <name type="scientific">Candidatus Scalindua japonica</name>
    <dbReference type="NCBI Taxonomy" id="1284222"/>
    <lineage>
        <taxon>Bacteria</taxon>
        <taxon>Pseudomonadati</taxon>
        <taxon>Planctomycetota</taxon>
        <taxon>Candidatus Brocadiia</taxon>
        <taxon>Candidatus Brocadiales</taxon>
        <taxon>Candidatus Scalinduaceae</taxon>
        <taxon>Candidatus Scalindua</taxon>
    </lineage>
</organism>
<evidence type="ECO:0000313" key="3">
    <source>
        <dbReference type="EMBL" id="GAX60361.1"/>
    </source>
</evidence>
<keyword evidence="1" id="KW-1133">Transmembrane helix</keyword>
<dbReference type="Proteomes" id="UP000218542">
    <property type="component" value="Unassembled WGS sequence"/>
</dbReference>
<evidence type="ECO:0000256" key="1">
    <source>
        <dbReference type="SAM" id="Phobius"/>
    </source>
</evidence>
<feature type="transmembrane region" description="Helical" evidence="1">
    <location>
        <begin position="69"/>
        <end position="87"/>
    </location>
</feature>
<dbReference type="OrthoDB" id="232381at2"/>
<feature type="domain" description="Glycosyl transferase family 1" evidence="2">
    <location>
        <begin position="211"/>
        <end position="351"/>
    </location>
</feature>
<proteinExistence type="predicted"/>
<protein>
    <submittedName>
        <fullName evidence="3">Glycosyl transferase, group 1</fullName>
    </submittedName>
</protein>
<sequence>MYRKKVTFIFGITHPVSNGVGNCTLSYAAALAQAGYETSVLTCLLSPEDPACEVYHGVKFFRILRYRILGSRILGIIHMATVGYLRILLHLRYTKPDIIVGMMLDYGTISAFMGSLLGIKSITNAQGSDVDEVVTTFRKLETLYALKKNNIVTTTNTEFKEKLLLRWKRKIILWPNILDENLIPETKSVSLNYGFFNIVAVGRLVRINGIETKGIGHIIKAMQGLERCNLYIFGDGPLASEYKELIKELNLEDNIILCGHQSREIMLNYFKSANVLVFPSLTEGLSMTVIEAMYSGLPVISTKVGGQADHIKDGINGFFVEKASSQSIKDKIKYLMANPDVLKTVSRNAKSYYNEHFSFKAFTKSFEKTISTFS</sequence>
<dbReference type="EMBL" id="BAOS01000010">
    <property type="protein sequence ID" value="GAX60361.1"/>
    <property type="molecule type" value="Genomic_DNA"/>
</dbReference>
<dbReference type="InterPro" id="IPR001296">
    <property type="entry name" value="Glyco_trans_1"/>
</dbReference>
<dbReference type="RefSeq" id="WP_096893672.1">
    <property type="nucleotide sequence ID" value="NZ_BAOS01000010.1"/>
</dbReference>
<evidence type="ECO:0000259" key="2">
    <source>
        <dbReference type="Pfam" id="PF00534"/>
    </source>
</evidence>
<dbReference type="Gene3D" id="3.40.50.2000">
    <property type="entry name" value="Glycogen Phosphorylase B"/>
    <property type="match status" value="2"/>
</dbReference>
<reference evidence="3 4" key="1">
    <citation type="journal article" date="2017" name="Environ. Microbiol. Rep.">
        <title>Genetic diversity of marine anaerobic ammonium-oxidizing bacteria as revealed by genomic and proteomic analyses of 'Candidatus Scalindua japonica'.</title>
        <authorList>
            <person name="Oshiki M."/>
            <person name="Mizuto K."/>
            <person name="Kimura Z."/>
            <person name="Kindaichi T."/>
            <person name="Satoh H."/>
            <person name="Okabe S."/>
        </authorList>
    </citation>
    <scope>NUCLEOTIDE SEQUENCE [LARGE SCALE GENOMIC DNA]</scope>
    <source>
        <strain evidence="4">husup-a2</strain>
    </source>
</reference>
<comment type="caution">
    <text evidence="3">The sequence shown here is derived from an EMBL/GenBank/DDBJ whole genome shotgun (WGS) entry which is preliminary data.</text>
</comment>
<evidence type="ECO:0000313" key="4">
    <source>
        <dbReference type="Proteomes" id="UP000218542"/>
    </source>
</evidence>
<keyword evidence="1" id="KW-0472">Membrane</keyword>
<dbReference type="AlphaFoldDB" id="A0A286TX00"/>
<accession>A0A286TX00</accession>
<dbReference type="PANTHER" id="PTHR12526:SF637">
    <property type="entry name" value="GLYCOSYLTRANSFERASE EPSF-RELATED"/>
    <property type="match status" value="1"/>
</dbReference>
<name>A0A286TX00_9BACT</name>
<dbReference type="SUPFAM" id="SSF53756">
    <property type="entry name" value="UDP-Glycosyltransferase/glycogen phosphorylase"/>
    <property type="match status" value="1"/>
</dbReference>
<keyword evidence="1" id="KW-0812">Transmembrane</keyword>
<dbReference type="Pfam" id="PF00534">
    <property type="entry name" value="Glycos_transf_1"/>
    <property type="match status" value="1"/>
</dbReference>
<gene>
    <name evidence="3" type="ORF">SCALIN_C10_0121</name>
</gene>
<dbReference type="GO" id="GO:0016757">
    <property type="term" value="F:glycosyltransferase activity"/>
    <property type="evidence" value="ECO:0007669"/>
    <property type="project" value="InterPro"/>
</dbReference>